<dbReference type="Proteomes" id="UP001595765">
    <property type="component" value="Unassembled WGS sequence"/>
</dbReference>
<sequence>MSFALVHFAPPMADAKPHSAIGKNSYTFICPLCFRTPQVKADRWWTMLEAVAAAGLDQLDISLLPL</sequence>
<organism evidence="1 2">
    <name type="scientific">Streptomyces polygonati</name>
    <dbReference type="NCBI Taxonomy" id="1617087"/>
    <lineage>
        <taxon>Bacteria</taxon>
        <taxon>Bacillati</taxon>
        <taxon>Actinomycetota</taxon>
        <taxon>Actinomycetes</taxon>
        <taxon>Kitasatosporales</taxon>
        <taxon>Streptomycetaceae</taxon>
        <taxon>Streptomyces</taxon>
    </lineage>
</organism>
<proteinExistence type="predicted"/>
<protein>
    <recommendedName>
        <fullName evidence="3">Sugar phosphate isomerase/epimerase</fullName>
    </recommendedName>
</protein>
<dbReference type="EMBL" id="JBHSBB010000014">
    <property type="protein sequence ID" value="MFC4033873.1"/>
    <property type="molecule type" value="Genomic_DNA"/>
</dbReference>
<dbReference type="RefSeq" id="WP_386431108.1">
    <property type="nucleotide sequence ID" value="NZ_JBHSBB010000014.1"/>
</dbReference>
<reference evidence="2" key="1">
    <citation type="journal article" date="2019" name="Int. J. Syst. Evol. Microbiol.">
        <title>The Global Catalogue of Microorganisms (GCM) 10K type strain sequencing project: providing services to taxonomists for standard genome sequencing and annotation.</title>
        <authorList>
            <consortium name="The Broad Institute Genomics Platform"/>
            <consortium name="The Broad Institute Genome Sequencing Center for Infectious Disease"/>
            <person name="Wu L."/>
            <person name="Ma J."/>
        </authorList>
    </citation>
    <scope>NUCLEOTIDE SEQUENCE [LARGE SCALE GENOMIC DNA]</scope>
    <source>
        <strain evidence="2">CGMCC 4.7237</strain>
    </source>
</reference>
<name>A0ABV8HPC0_9ACTN</name>
<evidence type="ECO:0000313" key="1">
    <source>
        <dbReference type="EMBL" id="MFC4033873.1"/>
    </source>
</evidence>
<evidence type="ECO:0008006" key="3">
    <source>
        <dbReference type="Google" id="ProtNLM"/>
    </source>
</evidence>
<accession>A0ABV8HPC0</accession>
<evidence type="ECO:0000313" key="2">
    <source>
        <dbReference type="Proteomes" id="UP001595765"/>
    </source>
</evidence>
<keyword evidence="2" id="KW-1185">Reference proteome</keyword>
<comment type="caution">
    <text evidence="1">The sequence shown here is derived from an EMBL/GenBank/DDBJ whole genome shotgun (WGS) entry which is preliminary data.</text>
</comment>
<gene>
    <name evidence="1" type="ORF">ACFO3J_20660</name>
</gene>